<name>A0A286GKS9_9PROT</name>
<evidence type="ECO:0000313" key="3">
    <source>
        <dbReference type="EMBL" id="SOD96110.1"/>
    </source>
</evidence>
<evidence type="ECO:0000313" key="4">
    <source>
        <dbReference type="Proteomes" id="UP000219621"/>
    </source>
</evidence>
<sequence>MRSSSLRSVWLVGGALAVTLALSACGNTKQVLGLEREGPDEFTVVSRAPLSIPPQFSLRPPEPGAPRPQEGTAEMQARRALTGQQVQQAYLNAGLSPGESVLLSKTGAAQAPDDIRQVVNRESSVLAEEERTLTDRLVFWRGPTPPGTIVDPEAEARRIRENQALGTPVTQGETPKIERREKAFLEGLF</sequence>
<evidence type="ECO:0000256" key="1">
    <source>
        <dbReference type="SAM" id="MobiDB-lite"/>
    </source>
</evidence>
<reference evidence="4" key="1">
    <citation type="submission" date="2017-09" db="EMBL/GenBank/DDBJ databases">
        <authorList>
            <person name="Varghese N."/>
            <person name="Submissions S."/>
        </authorList>
    </citation>
    <scope>NUCLEOTIDE SEQUENCE [LARGE SCALE GENOMIC DNA]</scope>
    <source>
        <strain evidence="4">USBA 140</strain>
    </source>
</reference>
<organism evidence="3 4">
    <name type="scientific">Caenispirillum bisanense</name>
    <dbReference type="NCBI Taxonomy" id="414052"/>
    <lineage>
        <taxon>Bacteria</taxon>
        <taxon>Pseudomonadati</taxon>
        <taxon>Pseudomonadota</taxon>
        <taxon>Alphaproteobacteria</taxon>
        <taxon>Rhodospirillales</taxon>
        <taxon>Novispirillaceae</taxon>
        <taxon>Caenispirillum</taxon>
    </lineage>
</organism>
<dbReference type="RefSeq" id="WP_097279540.1">
    <property type="nucleotide sequence ID" value="NZ_OCNJ01000005.1"/>
</dbReference>
<dbReference type="OrthoDB" id="8478256at2"/>
<accession>A0A286GKS9</accession>
<keyword evidence="2" id="KW-0732">Signal</keyword>
<dbReference type="Proteomes" id="UP000219621">
    <property type="component" value="Unassembled WGS sequence"/>
</dbReference>
<feature type="signal peptide" evidence="2">
    <location>
        <begin position="1"/>
        <end position="23"/>
    </location>
</feature>
<dbReference type="Pfam" id="PF11233">
    <property type="entry name" value="DUF3035"/>
    <property type="match status" value="1"/>
</dbReference>
<feature type="region of interest" description="Disordered" evidence="1">
    <location>
        <begin position="53"/>
        <end position="74"/>
    </location>
</feature>
<dbReference type="PROSITE" id="PS51257">
    <property type="entry name" value="PROKAR_LIPOPROTEIN"/>
    <property type="match status" value="1"/>
</dbReference>
<keyword evidence="4" id="KW-1185">Reference proteome</keyword>
<dbReference type="EMBL" id="OCNJ01000005">
    <property type="protein sequence ID" value="SOD96110.1"/>
    <property type="molecule type" value="Genomic_DNA"/>
</dbReference>
<gene>
    <name evidence="3" type="ORF">SAMN05421508_105161</name>
</gene>
<dbReference type="InterPro" id="IPR021395">
    <property type="entry name" value="DUF3035"/>
</dbReference>
<proteinExistence type="predicted"/>
<dbReference type="AlphaFoldDB" id="A0A286GKS9"/>
<feature type="chain" id="PRO_5012832112" evidence="2">
    <location>
        <begin position="24"/>
        <end position="189"/>
    </location>
</feature>
<evidence type="ECO:0000256" key="2">
    <source>
        <dbReference type="SAM" id="SignalP"/>
    </source>
</evidence>
<protein>
    <submittedName>
        <fullName evidence="3">Beta-barrel assembly machine subunit BamF</fullName>
    </submittedName>
</protein>